<feature type="domain" description="V-SNARE coiled-coil homology" evidence="17">
    <location>
        <begin position="134"/>
        <end position="194"/>
    </location>
</feature>
<dbReference type="GO" id="GO:0006888">
    <property type="term" value="P:endoplasmic reticulum to Golgi vesicle-mediated transport"/>
    <property type="evidence" value="ECO:0007669"/>
    <property type="project" value="InterPro"/>
</dbReference>
<dbReference type="Gene3D" id="1.20.5.110">
    <property type="match status" value="1"/>
</dbReference>
<evidence type="ECO:0000256" key="15">
    <source>
        <dbReference type="SAM" id="Phobius"/>
    </source>
</evidence>
<name>A0A1Y1WCR3_9FUNG</name>
<evidence type="ECO:0000256" key="5">
    <source>
        <dbReference type="ARBA" id="ARBA00022692"/>
    </source>
</evidence>
<evidence type="ECO:0000256" key="11">
    <source>
        <dbReference type="ARBA" id="ARBA00023054"/>
    </source>
</evidence>
<dbReference type="Gene3D" id="3.30.450.50">
    <property type="entry name" value="Longin domain"/>
    <property type="match status" value="1"/>
</dbReference>
<dbReference type="SUPFAM" id="SSF58038">
    <property type="entry name" value="SNARE fusion complex"/>
    <property type="match status" value="1"/>
</dbReference>
<dbReference type="STRING" id="61395.A0A1Y1WCR3"/>
<dbReference type="AlphaFoldDB" id="A0A1Y1WCR3"/>
<dbReference type="GO" id="GO:0005789">
    <property type="term" value="C:endoplasmic reticulum membrane"/>
    <property type="evidence" value="ECO:0007669"/>
    <property type="project" value="UniProtKB-SubCell"/>
</dbReference>
<dbReference type="OrthoDB" id="1719357at2759"/>
<keyword evidence="10" id="KW-0333">Golgi apparatus</keyword>
<comment type="similarity">
    <text evidence="3">Belongs to the synaptobrevin family.</text>
</comment>
<dbReference type="PROSITE" id="PS50859">
    <property type="entry name" value="LONGIN"/>
    <property type="match status" value="1"/>
</dbReference>
<keyword evidence="5 15" id="KW-0812">Transmembrane</keyword>
<dbReference type="GO" id="GO:0015031">
    <property type="term" value="P:protein transport"/>
    <property type="evidence" value="ECO:0007669"/>
    <property type="project" value="UniProtKB-KW"/>
</dbReference>
<dbReference type="InterPro" id="IPR044565">
    <property type="entry name" value="Sec22"/>
</dbReference>
<keyword evidence="9 15" id="KW-1133">Transmembrane helix</keyword>
<evidence type="ECO:0000256" key="12">
    <source>
        <dbReference type="ARBA" id="ARBA00023136"/>
    </source>
</evidence>
<keyword evidence="4" id="KW-0813">Transport</keyword>
<comment type="subcellular location">
    <subcellularLocation>
        <location evidence="1">Endoplasmic reticulum membrane</location>
        <topology evidence="1">Single-pass type IV membrane protein</topology>
    </subcellularLocation>
    <subcellularLocation>
        <location evidence="2">Golgi apparatus membrane</location>
        <topology evidence="2">Single-pass type IV membrane protein</topology>
    </subcellularLocation>
</comment>
<dbReference type="SMART" id="SM01270">
    <property type="entry name" value="Longin"/>
    <property type="match status" value="1"/>
</dbReference>
<feature type="transmembrane region" description="Helical" evidence="15">
    <location>
        <begin position="196"/>
        <end position="214"/>
    </location>
</feature>
<evidence type="ECO:0000256" key="14">
    <source>
        <dbReference type="PROSITE-ProRule" id="PRU00290"/>
    </source>
</evidence>
<dbReference type="RefSeq" id="XP_040744845.1">
    <property type="nucleotide sequence ID" value="XM_040890239.1"/>
</dbReference>
<dbReference type="InterPro" id="IPR042855">
    <property type="entry name" value="V_SNARE_CC"/>
</dbReference>
<dbReference type="GO" id="GO:0005484">
    <property type="term" value="F:SNAP receptor activity"/>
    <property type="evidence" value="ECO:0007669"/>
    <property type="project" value="InterPro"/>
</dbReference>
<dbReference type="PROSITE" id="PS50892">
    <property type="entry name" value="V_SNARE"/>
    <property type="match status" value="1"/>
</dbReference>
<dbReference type="GO" id="GO:0000139">
    <property type="term" value="C:Golgi membrane"/>
    <property type="evidence" value="ECO:0007669"/>
    <property type="project" value="UniProtKB-SubCell"/>
</dbReference>
<dbReference type="GO" id="GO:0006890">
    <property type="term" value="P:retrograde vesicle-mediated transport, Golgi to endoplasmic reticulum"/>
    <property type="evidence" value="ECO:0007669"/>
    <property type="project" value="InterPro"/>
</dbReference>
<dbReference type="GeneID" id="63806887"/>
<keyword evidence="19" id="KW-1185">Reference proteome</keyword>
<evidence type="ECO:0000313" key="19">
    <source>
        <dbReference type="Proteomes" id="UP000193922"/>
    </source>
</evidence>
<dbReference type="EMBL" id="MCFD01000004">
    <property type="protein sequence ID" value="ORX71330.1"/>
    <property type="molecule type" value="Genomic_DNA"/>
</dbReference>
<protein>
    <recommendedName>
        <fullName evidence="13">Protein transport protein SEC22</fullName>
    </recommendedName>
</protein>
<keyword evidence="11 14" id="KW-0175">Coiled coil</keyword>
<keyword evidence="7" id="KW-0931">ER-Golgi transport</keyword>
<dbReference type="CDD" id="cd15866">
    <property type="entry name" value="R-SNARE_SEC22"/>
    <property type="match status" value="1"/>
</dbReference>
<proteinExistence type="inferred from homology"/>
<reference evidence="18 19" key="1">
    <citation type="submission" date="2016-07" db="EMBL/GenBank/DDBJ databases">
        <title>Pervasive Adenine N6-methylation of Active Genes in Fungi.</title>
        <authorList>
            <consortium name="DOE Joint Genome Institute"/>
            <person name="Mondo S.J."/>
            <person name="Dannebaum R.O."/>
            <person name="Kuo R.C."/>
            <person name="Labutti K."/>
            <person name="Haridas S."/>
            <person name="Kuo A."/>
            <person name="Salamov A."/>
            <person name="Ahrendt S.R."/>
            <person name="Lipzen A."/>
            <person name="Sullivan W."/>
            <person name="Andreopoulos W.B."/>
            <person name="Clum A."/>
            <person name="Lindquist E."/>
            <person name="Daum C."/>
            <person name="Ramamoorthy G.K."/>
            <person name="Gryganskyi A."/>
            <person name="Culley D."/>
            <person name="Magnuson J.K."/>
            <person name="James T.Y."/>
            <person name="O'Malley M.A."/>
            <person name="Stajich J.E."/>
            <person name="Spatafora J.W."/>
            <person name="Visel A."/>
            <person name="Grigoriev I.V."/>
        </authorList>
    </citation>
    <scope>NUCLEOTIDE SEQUENCE [LARGE SCALE GENOMIC DNA]</scope>
    <source>
        <strain evidence="18 19">ATCC 12442</strain>
    </source>
</reference>
<dbReference type="SUPFAM" id="SSF64356">
    <property type="entry name" value="SNARE-like"/>
    <property type="match status" value="1"/>
</dbReference>
<dbReference type="InterPro" id="IPR011012">
    <property type="entry name" value="Longin-like_dom_sf"/>
</dbReference>
<keyword evidence="6" id="KW-0256">Endoplasmic reticulum</keyword>
<dbReference type="Pfam" id="PF13774">
    <property type="entry name" value="Longin"/>
    <property type="match status" value="1"/>
</dbReference>
<sequence length="217" mass="25337">MVKSTIIARVVDGLPLAASMDDEQAESELAGYKSQAKAIFKKLNLQSEPMCSIESGPYFLHYVVDQGVCYLCICERSFPRKVAFSYLDELAKEFHMSYGSEVEKTNLRPYAFIKFDTFIQKTKRIYEDSRTQQNLSRLNEDLRDVTQIMTKNMEDLLWRGDSLDRMSSLSDRLRDQSEKYRKDARRLNLEALYRKYGIPAAIILGFLLILYLRYKLF</sequence>
<gene>
    <name evidence="18" type="ORF">DL89DRAFT_291852</name>
</gene>
<evidence type="ECO:0000256" key="8">
    <source>
        <dbReference type="ARBA" id="ARBA00022927"/>
    </source>
</evidence>
<evidence type="ECO:0000256" key="2">
    <source>
        <dbReference type="ARBA" id="ARBA00004409"/>
    </source>
</evidence>
<evidence type="ECO:0000256" key="4">
    <source>
        <dbReference type="ARBA" id="ARBA00022448"/>
    </source>
</evidence>
<evidence type="ECO:0000259" key="16">
    <source>
        <dbReference type="PROSITE" id="PS50859"/>
    </source>
</evidence>
<evidence type="ECO:0000313" key="18">
    <source>
        <dbReference type="EMBL" id="ORX71330.1"/>
    </source>
</evidence>
<evidence type="ECO:0000256" key="6">
    <source>
        <dbReference type="ARBA" id="ARBA00022824"/>
    </source>
</evidence>
<dbReference type="Pfam" id="PF00957">
    <property type="entry name" value="Synaptobrevin"/>
    <property type="match status" value="1"/>
</dbReference>
<dbReference type="PANTHER" id="PTHR45837">
    <property type="entry name" value="VESICLE-TRAFFICKING PROTEIN SEC22B"/>
    <property type="match status" value="1"/>
</dbReference>
<dbReference type="Proteomes" id="UP000193922">
    <property type="component" value="Unassembled WGS sequence"/>
</dbReference>
<keyword evidence="12 15" id="KW-0472">Membrane</keyword>
<keyword evidence="8" id="KW-0653">Protein transport</keyword>
<evidence type="ECO:0000256" key="9">
    <source>
        <dbReference type="ARBA" id="ARBA00022989"/>
    </source>
</evidence>
<evidence type="ECO:0000259" key="17">
    <source>
        <dbReference type="PROSITE" id="PS50892"/>
    </source>
</evidence>
<dbReference type="CDD" id="cd14824">
    <property type="entry name" value="Longin"/>
    <property type="match status" value="1"/>
</dbReference>
<dbReference type="InterPro" id="IPR010908">
    <property type="entry name" value="Longin_dom"/>
</dbReference>
<evidence type="ECO:0000256" key="3">
    <source>
        <dbReference type="ARBA" id="ARBA00008025"/>
    </source>
</evidence>
<dbReference type="FunFam" id="3.30.450.50:FF:000007">
    <property type="entry name" value="SNARE complex subunit SEC22"/>
    <property type="match status" value="1"/>
</dbReference>
<accession>A0A1Y1WCR3</accession>
<feature type="domain" description="Longin" evidence="16">
    <location>
        <begin position="6"/>
        <end position="119"/>
    </location>
</feature>
<evidence type="ECO:0000256" key="13">
    <source>
        <dbReference type="ARBA" id="ARBA00024249"/>
    </source>
</evidence>
<organism evidence="18 19">
    <name type="scientific">Linderina pennispora</name>
    <dbReference type="NCBI Taxonomy" id="61395"/>
    <lineage>
        <taxon>Eukaryota</taxon>
        <taxon>Fungi</taxon>
        <taxon>Fungi incertae sedis</taxon>
        <taxon>Zoopagomycota</taxon>
        <taxon>Kickxellomycotina</taxon>
        <taxon>Kickxellomycetes</taxon>
        <taxon>Kickxellales</taxon>
        <taxon>Kickxellaceae</taxon>
        <taxon>Linderina</taxon>
    </lineage>
</organism>
<evidence type="ECO:0000256" key="1">
    <source>
        <dbReference type="ARBA" id="ARBA00004163"/>
    </source>
</evidence>
<evidence type="ECO:0000256" key="10">
    <source>
        <dbReference type="ARBA" id="ARBA00023034"/>
    </source>
</evidence>
<comment type="caution">
    <text evidence="18">The sequence shown here is derived from an EMBL/GenBank/DDBJ whole genome shotgun (WGS) entry which is preliminary data.</text>
</comment>
<evidence type="ECO:0000256" key="7">
    <source>
        <dbReference type="ARBA" id="ARBA00022892"/>
    </source>
</evidence>